<sequence>MIGAGIQLFHAGLGAIAGMDTVNGHSPTLVLDFETSTFRRGHVVASEFKQGGDWPNLVLDFEHNTVVIRS</sequence>
<proteinExistence type="predicted"/>
<dbReference type="RefSeq" id="WP_138015692.1">
    <property type="nucleotide sequence ID" value="NZ_SULI01000006.1"/>
</dbReference>
<organism evidence="1 2">
    <name type="scientific">Shimia litoralis</name>
    <dbReference type="NCBI Taxonomy" id="420403"/>
    <lineage>
        <taxon>Bacteria</taxon>
        <taxon>Pseudomonadati</taxon>
        <taxon>Pseudomonadota</taxon>
        <taxon>Alphaproteobacteria</taxon>
        <taxon>Rhodobacterales</taxon>
        <taxon>Roseobacteraceae</taxon>
    </lineage>
</organism>
<dbReference type="EMBL" id="SULI01000006">
    <property type="protein sequence ID" value="TKZ21173.1"/>
    <property type="molecule type" value="Genomic_DNA"/>
</dbReference>
<accession>A0A4U7N6F4</accession>
<comment type="caution">
    <text evidence="1">The sequence shown here is derived from an EMBL/GenBank/DDBJ whole genome shotgun (WGS) entry which is preliminary data.</text>
</comment>
<dbReference type="AlphaFoldDB" id="A0A4U7N6F4"/>
<name>A0A4U7N6F4_9RHOB</name>
<gene>
    <name evidence="1" type="ORF">FAP39_07025</name>
</gene>
<evidence type="ECO:0000313" key="2">
    <source>
        <dbReference type="Proteomes" id="UP000306575"/>
    </source>
</evidence>
<protein>
    <submittedName>
        <fullName evidence="1">Uncharacterized protein</fullName>
    </submittedName>
</protein>
<dbReference type="Proteomes" id="UP000306575">
    <property type="component" value="Unassembled WGS sequence"/>
</dbReference>
<reference evidence="1 2" key="1">
    <citation type="submission" date="2019-04" db="EMBL/GenBank/DDBJ databases">
        <title>Genome sequence of Pelagicola litoralis CL-ES2.</title>
        <authorList>
            <person name="Cao J."/>
        </authorList>
    </citation>
    <scope>NUCLEOTIDE SEQUENCE [LARGE SCALE GENOMIC DNA]</scope>
    <source>
        <strain evidence="1 2">CL-ES2</strain>
    </source>
</reference>
<evidence type="ECO:0000313" key="1">
    <source>
        <dbReference type="EMBL" id="TKZ21173.1"/>
    </source>
</evidence>
<keyword evidence="2" id="KW-1185">Reference proteome</keyword>